<dbReference type="AlphaFoldDB" id="A0A250XHA2"/>
<proteinExistence type="inferred from homology"/>
<dbReference type="GO" id="GO:0005634">
    <property type="term" value="C:nucleus"/>
    <property type="evidence" value="ECO:0007669"/>
    <property type="project" value="UniProtKB-SubCell"/>
</dbReference>
<dbReference type="STRING" id="1157962.A0A250XHA2"/>
<dbReference type="PANTHER" id="PTHR32194:SF2">
    <property type="entry name" value="PROTEASOME SUBUNIT BETA TYPE-1"/>
    <property type="match status" value="1"/>
</dbReference>
<dbReference type="OrthoDB" id="268428at2759"/>
<keyword evidence="3 5" id="KW-0539">Nucleus</keyword>
<dbReference type="FunFam" id="3.60.20.10:FF:000008">
    <property type="entry name" value="Proteasome subunit beta type-4"/>
    <property type="match status" value="1"/>
</dbReference>
<evidence type="ECO:0000256" key="2">
    <source>
        <dbReference type="ARBA" id="ARBA00022942"/>
    </source>
</evidence>
<dbReference type="Gene3D" id="3.60.20.10">
    <property type="entry name" value="Glutamine Phosphoribosylpyrophosphate, subunit 1, domain 1"/>
    <property type="match status" value="1"/>
</dbReference>
<dbReference type="InterPro" id="IPR001353">
    <property type="entry name" value="Proteasome_sua/b"/>
</dbReference>
<name>A0A250XHA2_9CHLO</name>
<comment type="subunit">
    <text evidence="5">Component of the proteasome complex.</text>
</comment>
<keyword evidence="7" id="KW-1185">Reference proteome</keyword>
<gene>
    <name evidence="6" type="ORF">CEUSTIGMA_g9824.t1</name>
</gene>
<sequence>MDYFMGIKGKDFVMVCSDTSAAHSIITIKHDEDKIVPIDDHKVFCISGEAGDRVNFTEYIIANVKLNALRNGTRLSTKSVAHYTRGELATALRKSPYQCNLLLAGYDEKTGPSLYWMDYLATLNKINTGGTGYGALFVLSMFDKMWHPDVTEAEALDMMLQGIEEVKRRLVVAPAHYIIKVIDKSGIKTVHTV</sequence>
<accession>A0A250XHA2</accession>
<evidence type="ECO:0000256" key="1">
    <source>
        <dbReference type="ARBA" id="ARBA00022490"/>
    </source>
</evidence>
<dbReference type="Proteomes" id="UP000232323">
    <property type="component" value="Unassembled WGS sequence"/>
</dbReference>
<dbReference type="PROSITE" id="PS51476">
    <property type="entry name" value="PROTEASOME_BETA_2"/>
    <property type="match status" value="1"/>
</dbReference>
<dbReference type="EMBL" id="BEGY01000080">
    <property type="protein sequence ID" value="GAX82396.1"/>
    <property type="molecule type" value="Genomic_DNA"/>
</dbReference>
<protein>
    <recommendedName>
        <fullName evidence="5">Proteasome subunit beta</fullName>
    </recommendedName>
</protein>
<comment type="caution">
    <text evidence="6">The sequence shown here is derived from an EMBL/GenBank/DDBJ whole genome shotgun (WGS) entry which is preliminary data.</text>
</comment>
<keyword evidence="2 5" id="KW-0647">Proteasome</keyword>
<dbReference type="InterPro" id="IPR016050">
    <property type="entry name" value="Proteasome_bsu_CS"/>
</dbReference>
<comment type="similarity">
    <text evidence="5">Belongs to the peptidase T1B family.</text>
</comment>
<dbReference type="Pfam" id="PF00227">
    <property type="entry name" value="Proteasome"/>
    <property type="match status" value="1"/>
</dbReference>
<evidence type="ECO:0000256" key="5">
    <source>
        <dbReference type="RuleBase" id="RU004203"/>
    </source>
</evidence>
<comment type="subcellular location">
    <subcellularLocation>
        <location evidence="5">Cytoplasm</location>
    </subcellularLocation>
    <subcellularLocation>
        <location evidence="5">Nucleus</location>
    </subcellularLocation>
</comment>
<keyword evidence="1 5" id="KW-0963">Cytoplasm</keyword>
<dbReference type="GO" id="GO:0005737">
    <property type="term" value="C:cytoplasm"/>
    <property type="evidence" value="ECO:0007669"/>
    <property type="project" value="UniProtKB-SubCell"/>
</dbReference>
<dbReference type="GO" id="GO:0010498">
    <property type="term" value="P:proteasomal protein catabolic process"/>
    <property type="evidence" value="ECO:0007669"/>
    <property type="project" value="InterPro"/>
</dbReference>
<comment type="function">
    <text evidence="4">Non-catalytic component of the proteasome, a multicatalytic proteinase complex which is characterized by its ability to cleave peptides with Arg, Phe, Tyr, Leu, and Glu adjacent to the leaving group at neutral or slightly basic pH. The proteasome has an ATP-dependent proteolytic activity.</text>
</comment>
<dbReference type="GO" id="GO:0005839">
    <property type="term" value="C:proteasome core complex"/>
    <property type="evidence" value="ECO:0007669"/>
    <property type="project" value="InterPro"/>
</dbReference>
<dbReference type="SUPFAM" id="SSF56235">
    <property type="entry name" value="N-terminal nucleophile aminohydrolases (Ntn hydrolases)"/>
    <property type="match status" value="1"/>
</dbReference>
<evidence type="ECO:0000313" key="6">
    <source>
        <dbReference type="EMBL" id="GAX82396.1"/>
    </source>
</evidence>
<dbReference type="InterPro" id="IPR023333">
    <property type="entry name" value="Proteasome_suB-type"/>
</dbReference>
<dbReference type="InterPro" id="IPR035206">
    <property type="entry name" value="Proteasome_beta2"/>
</dbReference>
<dbReference type="PANTHER" id="PTHR32194">
    <property type="entry name" value="METALLOPROTEASE TLDD"/>
    <property type="match status" value="1"/>
</dbReference>
<evidence type="ECO:0000256" key="4">
    <source>
        <dbReference type="ARBA" id="ARBA00024953"/>
    </source>
</evidence>
<organism evidence="6 7">
    <name type="scientific">Chlamydomonas eustigma</name>
    <dbReference type="NCBI Taxonomy" id="1157962"/>
    <lineage>
        <taxon>Eukaryota</taxon>
        <taxon>Viridiplantae</taxon>
        <taxon>Chlorophyta</taxon>
        <taxon>core chlorophytes</taxon>
        <taxon>Chlorophyceae</taxon>
        <taxon>CS clade</taxon>
        <taxon>Chlamydomonadales</taxon>
        <taxon>Chlamydomonadaceae</taxon>
        <taxon>Chlamydomonas</taxon>
    </lineage>
</organism>
<evidence type="ECO:0000313" key="7">
    <source>
        <dbReference type="Proteomes" id="UP000232323"/>
    </source>
</evidence>
<evidence type="ECO:0000256" key="3">
    <source>
        <dbReference type="ARBA" id="ARBA00023242"/>
    </source>
</evidence>
<dbReference type="InterPro" id="IPR029055">
    <property type="entry name" value="Ntn_hydrolases_N"/>
</dbReference>
<comment type="function">
    <text evidence="5">Component of the proteasome, a multicatalytic proteinase complex which is characterized by its ability to cleave peptides with Arg, Phe, Tyr, Leu, and Glu adjacent to the leaving group at neutral or slightly basic pH. The proteasome has an ATP-dependent proteolytic activity.</text>
</comment>
<dbReference type="CDD" id="cd03758">
    <property type="entry name" value="proteasome_beta_type_2"/>
    <property type="match status" value="1"/>
</dbReference>
<reference evidence="6 7" key="1">
    <citation type="submission" date="2017-08" db="EMBL/GenBank/DDBJ databases">
        <title>Acidophilic green algal genome provides insights into adaptation to an acidic environment.</title>
        <authorList>
            <person name="Hirooka S."/>
            <person name="Hirose Y."/>
            <person name="Kanesaki Y."/>
            <person name="Higuchi S."/>
            <person name="Fujiwara T."/>
            <person name="Onuma R."/>
            <person name="Era A."/>
            <person name="Ohbayashi R."/>
            <person name="Uzuka A."/>
            <person name="Nozaki H."/>
            <person name="Yoshikawa H."/>
            <person name="Miyagishima S.Y."/>
        </authorList>
    </citation>
    <scope>NUCLEOTIDE SEQUENCE [LARGE SCALE GENOMIC DNA]</scope>
    <source>
        <strain evidence="6 7">NIES-2499</strain>
    </source>
</reference>
<dbReference type="PROSITE" id="PS00854">
    <property type="entry name" value="PROTEASOME_BETA_1"/>
    <property type="match status" value="1"/>
</dbReference>